<reference evidence="2" key="1">
    <citation type="submission" date="2020-02" db="EMBL/GenBank/DDBJ databases">
        <authorList>
            <person name="Meier V. D."/>
        </authorList>
    </citation>
    <scope>NUCLEOTIDE SEQUENCE</scope>
    <source>
        <strain evidence="2">AVDCRST_MAG06</strain>
    </source>
</reference>
<sequence length="132" mass="14269">APGGVVLRHDAPHSVPLRVVRLRPGDPRRVHALPARHDRVLRPPGLCLRTRAGTLARARHHRPPAGGQRLPQPALPVGRGRVGEPAARRPVGGDRPRRRHDHAGDGHPGLRRRPGPQGGARAAHARRPAARL</sequence>
<proteinExistence type="predicted"/>
<accession>A0A6J4NEB6</accession>
<organism evidence="2">
    <name type="scientific">uncultured Nocardioides sp</name>
    <dbReference type="NCBI Taxonomy" id="198441"/>
    <lineage>
        <taxon>Bacteria</taxon>
        <taxon>Bacillati</taxon>
        <taxon>Actinomycetota</taxon>
        <taxon>Actinomycetes</taxon>
        <taxon>Propionibacteriales</taxon>
        <taxon>Nocardioidaceae</taxon>
        <taxon>Nocardioides</taxon>
        <taxon>environmental samples</taxon>
    </lineage>
</organism>
<gene>
    <name evidence="2" type="ORF">AVDCRST_MAG06-1030</name>
</gene>
<feature type="non-terminal residue" evidence="2">
    <location>
        <position position="132"/>
    </location>
</feature>
<feature type="region of interest" description="Disordered" evidence="1">
    <location>
        <begin position="55"/>
        <end position="132"/>
    </location>
</feature>
<dbReference type="AlphaFoldDB" id="A0A6J4NEB6"/>
<feature type="compositionally biased region" description="Basic residues" evidence="1">
    <location>
        <begin position="123"/>
        <end position="132"/>
    </location>
</feature>
<evidence type="ECO:0000256" key="1">
    <source>
        <dbReference type="SAM" id="MobiDB-lite"/>
    </source>
</evidence>
<protein>
    <submittedName>
        <fullName evidence="2">Putative membrane protein</fullName>
    </submittedName>
</protein>
<feature type="non-terminal residue" evidence="2">
    <location>
        <position position="1"/>
    </location>
</feature>
<name>A0A6J4NEB6_9ACTN</name>
<dbReference type="EMBL" id="CADCUP010000070">
    <property type="protein sequence ID" value="CAA9382020.1"/>
    <property type="molecule type" value="Genomic_DNA"/>
</dbReference>
<evidence type="ECO:0000313" key="2">
    <source>
        <dbReference type="EMBL" id="CAA9382020.1"/>
    </source>
</evidence>